<gene>
    <name evidence="9" type="ORF">SAMN04490178_10136</name>
</gene>
<dbReference type="GO" id="GO:0008237">
    <property type="term" value="F:metallopeptidase activity"/>
    <property type="evidence" value="ECO:0007669"/>
    <property type="project" value="UniProtKB-KW"/>
</dbReference>
<keyword evidence="6" id="KW-0482">Metalloprotease</keyword>
<dbReference type="Proteomes" id="UP000198847">
    <property type="component" value="Unassembled WGS sequence"/>
</dbReference>
<dbReference type="GO" id="GO:0006508">
    <property type="term" value="P:proteolysis"/>
    <property type="evidence" value="ECO:0007669"/>
    <property type="project" value="UniProtKB-KW"/>
</dbReference>
<dbReference type="InterPro" id="IPR020891">
    <property type="entry name" value="UPF0758_CS"/>
</dbReference>
<sequence>MTGKLEAKSLMIKELPQEERPREKLLTKGPEALSNAELLAILLRSGTKQDSVMRVAERLLKQYESTGIGAFSNISPQAISKIKGIGMVKAVTIVAAIELGKRLHSSTILEKPIIHSPRDVADLMMSRLRYENKELFMILLLSTKNHVLATPVISVGTLNASLVHPREVFREVIHYPAASIILLHNHPSGDPNPSMDDIALTKKLIDAGKILDISVLDHVIIGDNKYVSLKEKGII</sequence>
<evidence type="ECO:0000256" key="7">
    <source>
        <dbReference type="RuleBase" id="RU003797"/>
    </source>
</evidence>
<evidence type="ECO:0000256" key="4">
    <source>
        <dbReference type="ARBA" id="ARBA00022801"/>
    </source>
</evidence>
<proteinExistence type="inferred from homology"/>
<keyword evidence="4" id="KW-0378">Hydrolase</keyword>
<evidence type="ECO:0000256" key="6">
    <source>
        <dbReference type="ARBA" id="ARBA00023049"/>
    </source>
</evidence>
<keyword evidence="3" id="KW-0479">Metal-binding</keyword>
<dbReference type="InterPro" id="IPR046778">
    <property type="entry name" value="UPF0758_N"/>
</dbReference>
<keyword evidence="5" id="KW-0862">Zinc</keyword>
<evidence type="ECO:0000256" key="2">
    <source>
        <dbReference type="ARBA" id="ARBA00022670"/>
    </source>
</evidence>
<dbReference type="OrthoDB" id="9804482at2"/>
<evidence type="ECO:0000256" key="3">
    <source>
        <dbReference type="ARBA" id="ARBA00022723"/>
    </source>
</evidence>
<evidence type="ECO:0000313" key="9">
    <source>
        <dbReference type="EMBL" id="SEO27051.1"/>
    </source>
</evidence>
<dbReference type="InterPro" id="IPR025657">
    <property type="entry name" value="RadC_JAB"/>
</dbReference>
<dbReference type="AlphaFoldDB" id="A0A1H8NBH9"/>
<keyword evidence="2" id="KW-0645">Protease</keyword>
<reference evidence="9 10" key="1">
    <citation type="submission" date="2016-10" db="EMBL/GenBank/DDBJ databases">
        <authorList>
            <person name="de Groot N.N."/>
        </authorList>
    </citation>
    <scope>NUCLEOTIDE SEQUENCE [LARGE SCALE GENOMIC DNA]</scope>
    <source>
        <strain evidence="9 10">DSM 13305</strain>
    </source>
</reference>
<dbReference type="PROSITE" id="PS50249">
    <property type="entry name" value="MPN"/>
    <property type="match status" value="1"/>
</dbReference>
<dbReference type="PANTHER" id="PTHR30471:SF3">
    <property type="entry name" value="UPF0758 PROTEIN YEES-RELATED"/>
    <property type="match status" value="1"/>
</dbReference>
<dbReference type="InterPro" id="IPR037518">
    <property type="entry name" value="MPN"/>
</dbReference>
<dbReference type="RefSeq" id="WP_091743378.1">
    <property type="nucleotide sequence ID" value="NZ_FODY01000001.1"/>
</dbReference>
<dbReference type="Pfam" id="PF20582">
    <property type="entry name" value="UPF0758_N"/>
    <property type="match status" value="1"/>
</dbReference>
<protein>
    <submittedName>
        <fullName evidence="9">DNA repair protein RadC</fullName>
    </submittedName>
</protein>
<dbReference type="STRING" id="112903.SAMN04490178_10136"/>
<comment type="similarity">
    <text evidence="1 7">Belongs to the UPF0758 family.</text>
</comment>
<dbReference type="GO" id="GO:0046872">
    <property type="term" value="F:metal ion binding"/>
    <property type="evidence" value="ECO:0007669"/>
    <property type="project" value="UniProtKB-KW"/>
</dbReference>
<dbReference type="Gene3D" id="3.40.140.10">
    <property type="entry name" value="Cytidine Deaminase, domain 2"/>
    <property type="match status" value="1"/>
</dbReference>
<feature type="domain" description="MPN" evidence="8">
    <location>
        <begin position="113"/>
        <end position="235"/>
    </location>
</feature>
<name>A0A1H8NBH9_9FIRM</name>
<dbReference type="NCBIfam" id="NF000642">
    <property type="entry name" value="PRK00024.1"/>
    <property type="match status" value="1"/>
</dbReference>
<evidence type="ECO:0000256" key="5">
    <source>
        <dbReference type="ARBA" id="ARBA00022833"/>
    </source>
</evidence>
<dbReference type="EMBL" id="FODY01000001">
    <property type="protein sequence ID" value="SEO27051.1"/>
    <property type="molecule type" value="Genomic_DNA"/>
</dbReference>
<dbReference type="PROSITE" id="PS01302">
    <property type="entry name" value="UPF0758"/>
    <property type="match status" value="1"/>
</dbReference>
<organism evidence="9 10">
    <name type="scientific">Propionispora vibrioides</name>
    <dbReference type="NCBI Taxonomy" id="112903"/>
    <lineage>
        <taxon>Bacteria</taxon>
        <taxon>Bacillati</taxon>
        <taxon>Bacillota</taxon>
        <taxon>Negativicutes</taxon>
        <taxon>Selenomonadales</taxon>
        <taxon>Sporomusaceae</taxon>
        <taxon>Propionispora</taxon>
    </lineage>
</organism>
<dbReference type="Pfam" id="PF04002">
    <property type="entry name" value="RadC"/>
    <property type="match status" value="1"/>
</dbReference>
<dbReference type="InterPro" id="IPR001405">
    <property type="entry name" value="UPF0758"/>
</dbReference>
<evidence type="ECO:0000313" key="10">
    <source>
        <dbReference type="Proteomes" id="UP000198847"/>
    </source>
</evidence>
<dbReference type="CDD" id="cd08071">
    <property type="entry name" value="MPN_DUF2466"/>
    <property type="match status" value="1"/>
</dbReference>
<keyword evidence="10" id="KW-1185">Reference proteome</keyword>
<evidence type="ECO:0000256" key="1">
    <source>
        <dbReference type="ARBA" id="ARBA00010243"/>
    </source>
</evidence>
<dbReference type="PANTHER" id="PTHR30471">
    <property type="entry name" value="DNA REPAIR PROTEIN RADC"/>
    <property type="match status" value="1"/>
</dbReference>
<accession>A0A1H8NBH9</accession>
<dbReference type="NCBIfam" id="TIGR00608">
    <property type="entry name" value="radc"/>
    <property type="match status" value="1"/>
</dbReference>
<evidence type="ECO:0000259" key="8">
    <source>
        <dbReference type="PROSITE" id="PS50249"/>
    </source>
</evidence>